<comment type="subcellular location">
    <subcellularLocation>
        <location evidence="1">Cell membrane</location>
        <topology evidence="1">Multi-pass membrane protein</topology>
    </subcellularLocation>
</comment>
<dbReference type="Gene3D" id="1.10.3720.10">
    <property type="entry name" value="MetI-like"/>
    <property type="match status" value="1"/>
</dbReference>
<evidence type="ECO:0000256" key="3">
    <source>
        <dbReference type="ARBA" id="ARBA00022475"/>
    </source>
</evidence>
<evidence type="ECO:0000256" key="1">
    <source>
        <dbReference type="ARBA" id="ARBA00004651"/>
    </source>
</evidence>
<evidence type="ECO:0000256" key="6">
    <source>
        <dbReference type="ARBA" id="ARBA00023136"/>
    </source>
</evidence>
<organism evidence="9">
    <name type="scientific">marine sediment metagenome</name>
    <dbReference type="NCBI Taxonomy" id="412755"/>
    <lineage>
        <taxon>unclassified sequences</taxon>
        <taxon>metagenomes</taxon>
        <taxon>ecological metagenomes</taxon>
    </lineage>
</organism>
<feature type="transmembrane region" description="Helical" evidence="7">
    <location>
        <begin position="239"/>
        <end position="263"/>
    </location>
</feature>
<dbReference type="EMBL" id="BARS01008544">
    <property type="protein sequence ID" value="GAF80325.1"/>
    <property type="molecule type" value="Genomic_DNA"/>
</dbReference>
<feature type="transmembrane region" description="Helical" evidence="7">
    <location>
        <begin position="136"/>
        <end position="159"/>
    </location>
</feature>
<evidence type="ECO:0000259" key="8">
    <source>
        <dbReference type="PROSITE" id="PS50928"/>
    </source>
</evidence>
<accession>X0TW24</accession>
<evidence type="ECO:0000256" key="5">
    <source>
        <dbReference type="ARBA" id="ARBA00022989"/>
    </source>
</evidence>
<comment type="caution">
    <text evidence="9">The sequence shown here is derived from an EMBL/GenBank/DDBJ whole genome shotgun (WGS) entry which is preliminary data.</text>
</comment>
<keyword evidence="4 7" id="KW-0812">Transmembrane</keyword>
<keyword evidence="3" id="KW-1003">Cell membrane</keyword>
<reference evidence="9" key="1">
    <citation type="journal article" date="2014" name="Front. Microbiol.">
        <title>High frequency of phylogenetically diverse reductive dehalogenase-homologous genes in deep subseafloor sedimentary metagenomes.</title>
        <authorList>
            <person name="Kawai M."/>
            <person name="Futagami T."/>
            <person name="Toyoda A."/>
            <person name="Takaki Y."/>
            <person name="Nishi S."/>
            <person name="Hori S."/>
            <person name="Arai W."/>
            <person name="Tsubouchi T."/>
            <person name="Morono Y."/>
            <person name="Uchiyama I."/>
            <person name="Ito T."/>
            <person name="Fujiyama A."/>
            <person name="Inagaki F."/>
            <person name="Takami H."/>
        </authorList>
    </citation>
    <scope>NUCLEOTIDE SEQUENCE</scope>
    <source>
        <strain evidence="9">Expedition CK06-06</strain>
    </source>
</reference>
<keyword evidence="2" id="KW-0813">Transport</keyword>
<feature type="domain" description="ABC transmembrane type-1" evidence="8">
    <location>
        <begin position="45"/>
        <end position="258"/>
    </location>
</feature>
<dbReference type="InterPro" id="IPR035906">
    <property type="entry name" value="MetI-like_sf"/>
</dbReference>
<dbReference type="PROSITE" id="PS50928">
    <property type="entry name" value="ABC_TM1"/>
    <property type="match status" value="1"/>
</dbReference>
<feature type="transmembrane region" description="Helical" evidence="7">
    <location>
        <begin position="179"/>
        <end position="198"/>
    </location>
</feature>
<evidence type="ECO:0000256" key="7">
    <source>
        <dbReference type="SAM" id="Phobius"/>
    </source>
</evidence>
<dbReference type="InterPro" id="IPR051393">
    <property type="entry name" value="ABC_transporter_permease"/>
</dbReference>
<dbReference type="CDD" id="cd06261">
    <property type="entry name" value="TM_PBP2"/>
    <property type="match status" value="1"/>
</dbReference>
<evidence type="ECO:0000256" key="2">
    <source>
        <dbReference type="ARBA" id="ARBA00022448"/>
    </source>
</evidence>
<feature type="transmembrane region" description="Helical" evidence="7">
    <location>
        <begin position="82"/>
        <end position="103"/>
    </location>
</feature>
<keyword evidence="6 7" id="KW-0472">Membrane</keyword>
<dbReference type="GO" id="GO:0055085">
    <property type="term" value="P:transmembrane transport"/>
    <property type="evidence" value="ECO:0007669"/>
    <property type="project" value="InterPro"/>
</dbReference>
<dbReference type="PANTHER" id="PTHR30193">
    <property type="entry name" value="ABC TRANSPORTER PERMEASE PROTEIN"/>
    <property type="match status" value="1"/>
</dbReference>
<proteinExistence type="predicted"/>
<dbReference type="GO" id="GO:0005886">
    <property type="term" value="C:plasma membrane"/>
    <property type="evidence" value="ECO:0007669"/>
    <property type="project" value="UniProtKB-SubCell"/>
</dbReference>
<gene>
    <name evidence="9" type="ORF">S01H1_16265</name>
</gene>
<dbReference type="InterPro" id="IPR000515">
    <property type="entry name" value="MetI-like"/>
</dbReference>
<protein>
    <recommendedName>
        <fullName evidence="8">ABC transmembrane type-1 domain-containing protein</fullName>
    </recommendedName>
</protein>
<keyword evidence="5 7" id="KW-1133">Transmembrane helix</keyword>
<sequence>YPVIVAIINGLYKFELVDIITGERAFVGLENYVKLFSDERFLNALYITTIYTIVSLILSIVIGTLLALLIERPFKAKNIVRSLLLVPMIMAPAATGIIWKNFFFGPENGLINIFLNFFGISGPGWLISYPWALISVIFLETIFSIPLVMIIIDAGLMSIPNSIVDAAKIDGANYFRQVLNIKIPMIRSAFLMVLIFRISTSFRSFDFIYSTTMGGPGTNTETLGLYIYRLAIRILKISYASAASTFMGIIIGSITFILLIYIMRSGGERFWSK</sequence>
<dbReference type="Pfam" id="PF00528">
    <property type="entry name" value="BPD_transp_1"/>
    <property type="match status" value="1"/>
</dbReference>
<evidence type="ECO:0000313" key="9">
    <source>
        <dbReference type="EMBL" id="GAF80325.1"/>
    </source>
</evidence>
<feature type="transmembrane region" description="Helical" evidence="7">
    <location>
        <begin position="44"/>
        <end position="70"/>
    </location>
</feature>
<feature type="non-terminal residue" evidence="9">
    <location>
        <position position="1"/>
    </location>
</feature>
<name>X0TW24_9ZZZZ</name>
<dbReference type="SUPFAM" id="SSF161098">
    <property type="entry name" value="MetI-like"/>
    <property type="match status" value="1"/>
</dbReference>
<dbReference type="AlphaFoldDB" id="X0TW24"/>
<dbReference type="PANTHER" id="PTHR30193:SF37">
    <property type="entry name" value="INNER MEMBRANE ABC TRANSPORTER PERMEASE PROTEIN YCJO"/>
    <property type="match status" value="1"/>
</dbReference>
<evidence type="ECO:0000256" key="4">
    <source>
        <dbReference type="ARBA" id="ARBA00022692"/>
    </source>
</evidence>